<dbReference type="GO" id="GO:0036261">
    <property type="term" value="P:7-methylguanosine cap hypermethylation"/>
    <property type="evidence" value="ECO:0007669"/>
    <property type="project" value="InterPro"/>
</dbReference>
<dbReference type="SUPFAM" id="SSF53335">
    <property type="entry name" value="S-adenosyl-L-methionine-dependent methyltransferases"/>
    <property type="match status" value="1"/>
</dbReference>
<sequence length="238" mass="25924">MKSELTRQAKQTLSFDPLQVTIIKVIGQSKYLPSFPGIPDQHFITDSEAGRGLITKREVRLAILSLLQPAPGDIGWDIGAGCGGVAVEWALWNPLGTVHAIEHHAIRFDCLQQNQQRFGVVDNLKPVNGRAPEVLSDLPAANKIFIGGSDGELPNLLESLWEDLPLNGVIVASAVMETSRVQLIQFAQSMSDRTPNRCDVETLQVAISKGGQLAGQLLYRPSLTVTLFKFTKTVVNTS</sequence>
<evidence type="ECO:0000256" key="1">
    <source>
        <dbReference type="ARBA" id="ARBA00004953"/>
    </source>
</evidence>
<comment type="pathway">
    <text evidence="1">Cofactor biosynthesis; adenosylcobalamin biosynthesis.</text>
</comment>
<evidence type="ECO:0000256" key="2">
    <source>
        <dbReference type="ARBA" id="ARBA00022573"/>
    </source>
</evidence>
<dbReference type="Gene3D" id="3.40.50.150">
    <property type="entry name" value="Vaccinia Virus protein VP39"/>
    <property type="match status" value="1"/>
</dbReference>
<dbReference type="Pfam" id="PF09445">
    <property type="entry name" value="Methyltransf_15"/>
    <property type="match status" value="1"/>
</dbReference>
<dbReference type="EMBL" id="QGKM01000046">
    <property type="protein sequence ID" value="PWQ95451.1"/>
    <property type="molecule type" value="Genomic_DNA"/>
</dbReference>
<evidence type="ECO:0000256" key="4">
    <source>
        <dbReference type="ARBA" id="ARBA00022679"/>
    </source>
</evidence>
<dbReference type="GO" id="GO:0008276">
    <property type="term" value="F:protein methyltransferase activity"/>
    <property type="evidence" value="ECO:0007669"/>
    <property type="project" value="InterPro"/>
</dbReference>
<evidence type="ECO:0000256" key="5">
    <source>
        <dbReference type="ARBA" id="ARBA00022691"/>
    </source>
</evidence>
<dbReference type="InterPro" id="IPR050714">
    <property type="entry name" value="Cobalamin_biosynth_MTase"/>
</dbReference>
<proteinExistence type="predicted"/>
<organism evidence="6 7">
    <name type="scientific">Leucothrix pacifica</name>
    <dbReference type="NCBI Taxonomy" id="1247513"/>
    <lineage>
        <taxon>Bacteria</taxon>
        <taxon>Pseudomonadati</taxon>
        <taxon>Pseudomonadota</taxon>
        <taxon>Gammaproteobacteria</taxon>
        <taxon>Thiotrichales</taxon>
        <taxon>Thiotrichaceae</taxon>
        <taxon>Leucothrix</taxon>
    </lineage>
</organism>
<evidence type="ECO:0000313" key="6">
    <source>
        <dbReference type="EMBL" id="PWQ95451.1"/>
    </source>
</evidence>
<reference evidence="6 7" key="1">
    <citation type="submission" date="2018-05" db="EMBL/GenBank/DDBJ databases">
        <title>Leucothrix arctica sp. nov., isolated from Arctic seawater.</title>
        <authorList>
            <person name="Choi A."/>
            <person name="Baek K."/>
        </authorList>
    </citation>
    <scope>NUCLEOTIDE SEQUENCE [LARGE SCALE GENOMIC DNA]</scope>
    <source>
        <strain evidence="6 7">JCM 18388</strain>
    </source>
</reference>
<gene>
    <name evidence="6" type="primary">cbiT</name>
    <name evidence="6" type="ORF">DKW60_15220</name>
</gene>
<dbReference type="PANTHER" id="PTHR43182">
    <property type="entry name" value="COBALT-PRECORRIN-6B C(15)-METHYLTRANSFERASE (DECARBOXYLATING)"/>
    <property type="match status" value="1"/>
</dbReference>
<evidence type="ECO:0000313" key="7">
    <source>
        <dbReference type="Proteomes" id="UP000245539"/>
    </source>
</evidence>
<dbReference type="OrthoDB" id="9787825at2"/>
<keyword evidence="3 6" id="KW-0489">Methyltransferase</keyword>
<comment type="caution">
    <text evidence="6">The sequence shown here is derived from an EMBL/GenBank/DDBJ whole genome shotgun (WGS) entry which is preliminary data.</text>
</comment>
<name>A0A317CBE0_9GAMM</name>
<protein>
    <submittedName>
        <fullName evidence="6">Precorrin-6Y C5,15-methyltransferase (Decarboxylating) subunit CbiT</fullName>
    </submittedName>
</protein>
<keyword evidence="5" id="KW-0949">S-adenosyl-L-methionine</keyword>
<dbReference type="InterPro" id="IPR014008">
    <property type="entry name" value="Cbl_synth_MTase_CbiT"/>
</dbReference>
<keyword evidence="2" id="KW-0169">Cobalamin biosynthesis</keyword>
<dbReference type="GO" id="GO:0009236">
    <property type="term" value="P:cobalamin biosynthetic process"/>
    <property type="evidence" value="ECO:0007669"/>
    <property type="project" value="UniProtKB-UniPathway"/>
</dbReference>
<accession>A0A317CBE0</accession>
<dbReference type="Proteomes" id="UP000245539">
    <property type="component" value="Unassembled WGS sequence"/>
</dbReference>
<keyword evidence="7" id="KW-1185">Reference proteome</keyword>
<dbReference type="NCBIfam" id="TIGR02469">
    <property type="entry name" value="CbiT"/>
    <property type="match status" value="1"/>
</dbReference>
<keyword evidence="4 6" id="KW-0808">Transferase</keyword>
<dbReference type="AlphaFoldDB" id="A0A317CBE0"/>
<dbReference type="PANTHER" id="PTHR43182:SF1">
    <property type="entry name" value="COBALT-PRECORRIN-7 C(5)-METHYLTRANSFERASE"/>
    <property type="match status" value="1"/>
</dbReference>
<dbReference type="UniPathway" id="UPA00148"/>
<evidence type="ECO:0000256" key="3">
    <source>
        <dbReference type="ARBA" id="ARBA00022603"/>
    </source>
</evidence>
<dbReference type="InterPro" id="IPR019012">
    <property type="entry name" value="RNA_cap_Gua-N2-MeTrfase"/>
</dbReference>
<dbReference type="InterPro" id="IPR029063">
    <property type="entry name" value="SAM-dependent_MTases_sf"/>
</dbReference>